<protein>
    <submittedName>
        <fullName evidence="1">Uncharacterized protein</fullName>
    </submittedName>
</protein>
<sequence>MAIIINGNNTPTAGGVAHGNGTELAFGASGSTGQVCISNGFSAPSFSTVLQADEANQGVGVGIAPDGTQWVTIAAGTSTKGSLELVGGTLMTTPNGGAMEYDGTNLSFTNDNISLRGYVPATQLFRLTANGAAIGPAIANFYGANSAINLAAGGIYKLTAYMYFTKTTAGTVVVTITSSSAPTSVSGILQTGAIAGGALIGAANQASIFNSALAAAAFGATGSLTTAVNHAIIVEAIYVANAATNVRFNVTSSAGTVTPLAQSYYTVTRLPANNSGNFVA</sequence>
<dbReference type="EMBL" id="LR796613">
    <property type="protein sequence ID" value="CAB4154995.1"/>
    <property type="molecule type" value="Genomic_DNA"/>
</dbReference>
<name>A0A6J5NCT9_9CAUD</name>
<organism evidence="1">
    <name type="scientific">uncultured Caudovirales phage</name>
    <dbReference type="NCBI Taxonomy" id="2100421"/>
    <lineage>
        <taxon>Viruses</taxon>
        <taxon>Duplodnaviria</taxon>
        <taxon>Heunggongvirae</taxon>
        <taxon>Uroviricota</taxon>
        <taxon>Caudoviricetes</taxon>
        <taxon>Peduoviridae</taxon>
        <taxon>Maltschvirus</taxon>
        <taxon>Maltschvirus maltsch</taxon>
    </lineage>
</organism>
<accession>A0A6J5NCT9</accession>
<proteinExistence type="predicted"/>
<evidence type="ECO:0000313" key="1">
    <source>
        <dbReference type="EMBL" id="CAB4154995.1"/>
    </source>
</evidence>
<gene>
    <name evidence="1" type="ORF">UFOVP653_55</name>
</gene>
<reference evidence="1" key="1">
    <citation type="submission" date="2020-04" db="EMBL/GenBank/DDBJ databases">
        <authorList>
            <person name="Chiriac C."/>
            <person name="Salcher M."/>
            <person name="Ghai R."/>
            <person name="Kavagutti S V."/>
        </authorList>
    </citation>
    <scope>NUCLEOTIDE SEQUENCE</scope>
</reference>